<sequence>MKNHTFTFMGTGAGCGVPSFFCDCPACEEARANPRARRGDCGTMIKGEKTLFIDTPPDLRHQCIRENVRRIDEVLYTHCHSDHVGGLLELEYLVQLKQKEALPVYGSAETLAGIAQEFHYMTYALDMREIAPMDTVEFDGVKYTALPCTHAAGTYGYLIETGDTRMFYASDTGKLPSETYERLQDIDILAMDATFWKNNWSPAAHHSVQECIEEGLSLNAGKIYLTHLCMHYDEPITLVELEEFLTQYEGRVEAAHDGLTFEI</sequence>
<dbReference type="InterPro" id="IPR001279">
    <property type="entry name" value="Metallo-B-lactamas"/>
</dbReference>
<dbReference type="PROSITE" id="PS51257">
    <property type="entry name" value="PROKAR_LIPOPROTEIN"/>
    <property type="match status" value="1"/>
</dbReference>
<dbReference type="GeneID" id="98657114"/>
<name>A0A6N6NNS3_9ACTN</name>
<keyword evidence="2" id="KW-0378">Hydrolase</keyword>
<dbReference type="PANTHER" id="PTHR42663:SF6">
    <property type="entry name" value="HYDROLASE C777.06C-RELATED"/>
    <property type="match status" value="1"/>
</dbReference>
<dbReference type="Pfam" id="PF12706">
    <property type="entry name" value="Lactamase_B_2"/>
    <property type="match status" value="1"/>
</dbReference>
<evidence type="ECO:0000313" key="3">
    <source>
        <dbReference type="Proteomes" id="UP000468668"/>
    </source>
</evidence>
<dbReference type="SMART" id="SM00849">
    <property type="entry name" value="Lactamase_B"/>
    <property type="match status" value="1"/>
</dbReference>
<proteinExistence type="predicted"/>
<feature type="domain" description="Metallo-beta-lactamase" evidence="1">
    <location>
        <begin position="39"/>
        <end position="227"/>
    </location>
</feature>
<dbReference type="Gene3D" id="3.60.15.10">
    <property type="entry name" value="Ribonuclease Z/Hydroxyacylglutathione hydrolase-like"/>
    <property type="match status" value="1"/>
</dbReference>
<protein>
    <submittedName>
        <fullName evidence="2">MBL fold metallo-hydrolase</fullName>
    </submittedName>
</protein>
<dbReference type="PANTHER" id="PTHR42663">
    <property type="entry name" value="HYDROLASE C777.06C-RELATED-RELATED"/>
    <property type="match status" value="1"/>
</dbReference>
<dbReference type="Proteomes" id="UP000468668">
    <property type="component" value="Unassembled WGS sequence"/>
</dbReference>
<accession>A0A6N6NNS3</accession>
<dbReference type="InterPro" id="IPR036866">
    <property type="entry name" value="RibonucZ/Hydroxyglut_hydro"/>
</dbReference>
<dbReference type="CDD" id="cd16279">
    <property type="entry name" value="metallo-hydrolase-like_MBL-fold"/>
    <property type="match status" value="1"/>
</dbReference>
<gene>
    <name evidence="2" type="ORF">F8C90_01695</name>
</gene>
<reference evidence="2 3" key="1">
    <citation type="submission" date="2019-09" db="EMBL/GenBank/DDBJ databases">
        <title>Whole genome shotgun sequencing (WGS) of Ellagibacter isourolithinifaciens DSM 104140(T) and Adlercreutzia muris DSM 29508(T).</title>
        <authorList>
            <person name="Stoll D.A."/>
            <person name="Danylec N."/>
            <person name="Huch M."/>
        </authorList>
    </citation>
    <scope>NUCLEOTIDE SEQUENCE [LARGE SCALE GENOMIC DNA]</scope>
    <source>
        <strain evidence="2 3">DSM 104140</strain>
    </source>
</reference>
<comment type="caution">
    <text evidence="2">The sequence shown here is derived from an EMBL/GenBank/DDBJ whole genome shotgun (WGS) entry which is preliminary data.</text>
</comment>
<dbReference type="EMBL" id="WAJR01000002">
    <property type="protein sequence ID" value="KAB1642446.1"/>
    <property type="molecule type" value="Genomic_DNA"/>
</dbReference>
<dbReference type="RefSeq" id="WP_158048713.1">
    <property type="nucleotide sequence ID" value="NZ_DBFOKP010000019.1"/>
</dbReference>
<organism evidence="2 3">
    <name type="scientific">Ellagibacter isourolithinifaciens</name>
    <dbReference type="NCBI Taxonomy" id="2137581"/>
    <lineage>
        <taxon>Bacteria</taxon>
        <taxon>Bacillati</taxon>
        <taxon>Actinomycetota</taxon>
        <taxon>Coriobacteriia</taxon>
        <taxon>Eggerthellales</taxon>
        <taxon>Eggerthellaceae</taxon>
        <taxon>Ellagibacter</taxon>
    </lineage>
</organism>
<dbReference type="OrthoDB" id="3196337at2"/>
<dbReference type="AlphaFoldDB" id="A0A6N6NNS3"/>
<evidence type="ECO:0000259" key="1">
    <source>
        <dbReference type="SMART" id="SM00849"/>
    </source>
</evidence>
<keyword evidence="3" id="KW-1185">Reference proteome</keyword>
<dbReference type="GO" id="GO:0016787">
    <property type="term" value="F:hydrolase activity"/>
    <property type="evidence" value="ECO:0007669"/>
    <property type="project" value="UniProtKB-KW"/>
</dbReference>
<evidence type="ECO:0000313" key="2">
    <source>
        <dbReference type="EMBL" id="KAB1642446.1"/>
    </source>
</evidence>
<dbReference type="SUPFAM" id="SSF56281">
    <property type="entry name" value="Metallo-hydrolase/oxidoreductase"/>
    <property type="match status" value="1"/>
</dbReference>